<dbReference type="Proteomes" id="UP000266723">
    <property type="component" value="Unassembled WGS sequence"/>
</dbReference>
<protein>
    <submittedName>
        <fullName evidence="1">Uncharacterized protein</fullName>
    </submittedName>
</protein>
<evidence type="ECO:0000313" key="1">
    <source>
        <dbReference type="EMBL" id="KAF3604908.1"/>
    </source>
</evidence>
<accession>A0ABQ7EP22</accession>
<keyword evidence="2" id="KW-1185">Reference proteome</keyword>
<gene>
    <name evidence="1" type="ORF">DY000_02048543</name>
</gene>
<proteinExistence type="predicted"/>
<reference evidence="1 2" key="1">
    <citation type="journal article" date="2020" name="BMC Genomics">
        <title>Intraspecific diversification of the crop wild relative Brassica cretica Lam. using demographic model selection.</title>
        <authorList>
            <person name="Kioukis A."/>
            <person name="Michalopoulou V.A."/>
            <person name="Briers L."/>
            <person name="Pirintsos S."/>
            <person name="Studholme D.J."/>
            <person name="Pavlidis P."/>
            <person name="Sarris P.F."/>
        </authorList>
    </citation>
    <scope>NUCLEOTIDE SEQUENCE [LARGE SCALE GENOMIC DNA]</scope>
    <source>
        <strain evidence="2">cv. PFS-1207/04</strain>
    </source>
</reference>
<organism evidence="1 2">
    <name type="scientific">Brassica cretica</name>
    <name type="common">Mustard</name>
    <dbReference type="NCBI Taxonomy" id="69181"/>
    <lineage>
        <taxon>Eukaryota</taxon>
        <taxon>Viridiplantae</taxon>
        <taxon>Streptophyta</taxon>
        <taxon>Embryophyta</taxon>
        <taxon>Tracheophyta</taxon>
        <taxon>Spermatophyta</taxon>
        <taxon>Magnoliopsida</taxon>
        <taxon>eudicotyledons</taxon>
        <taxon>Gunneridae</taxon>
        <taxon>Pentapetalae</taxon>
        <taxon>rosids</taxon>
        <taxon>malvids</taxon>
        <taxon>Brassicales</taxon>
        <taxon>Brassicaceae</taxon>
        <taxon>Brassiceae</taxon>
        <taxon>Brassica</taxon>
    </lineage>
</organism>
<name>A0ABQ7EP22_BRACR</name>
<comment type="caution">
    <text evidence="1">The sequence shown here is derived from an EMBL/GenBank/DDBJ whole genome shotgun (WGS) entry which is preliminary data.</text>
</comment>
<sequence length="57" mass="6592">MNLKLDGMRAGMSWNASWNELERELERTRAEARAVSFLSGRERELYLSGMQAENGWS</sequence>
<dbReference type="EMBL" id="QGKV02000297">
    <property type="protein sequence ID" value="KAF3604908.1"/>
    <property type="molecule type" value="Genomic_DNA"/>
</dbReference>
<evidence type="ECO:0000313" key="2">
    <source>
        <dbReference type="Proteomes" id="UP000266723"/>
    </source>
</evidence>